<keyword evidence="3" id="KW-1185">Reference proteome</keyword>
<gene>
    <name evidence="2" type="ORF">TTHERM_00592980</name>
</gene>
<keyword evidence="2" id="KW-0812">Transmembrane</keyword>
<dbReference type="EMBL" id="GG662781">
    <property type="protein sequence ID" value="EAR91412.1"/>
    <property type="molecule type" value="Genomic_DNA"/>
</dbReference>
<evidence type="ECO:0000256" key="1">
    <source>
        <dbReference type="SAM" id="SignalP"/>
    </source>
</evidence>
<protein>
    <submittedName>
        <fullName evidence="2">Transmembrane protein, putative</fullName>
    </submittedName>
</protein>
<feature type="signal peptide" evidence="1">
    <location>
        <begin position="1"/>
        <end position="17"/>
    </location>
</feature>
<dbReference type="AlphaFoldDB" id="Q232K0"/>
<dbReference type="HOGENOM" id="CLU_2242018_0_0_1"/>
<dbReference type="KEGG" id="tet:TTHERM_00592980"/>
<feature type="chain" id="PRO_5004201819" evidence="1">
    <location>
        <begin position="18"/>
        <end position="107"/>
    </location>
</feature>
<accession>Q232K0</accession>
<keyword evidence="2" id="KW-0472">Membrane</keyword>
<dbReference type="RefSeq" id="XP_001011657.1">
    <property type="nucleotide sequence ID" value="XM_001011657.1"/>
</dbReference>
<evidence type="ECO:0000313" key="3">
    <source>
        <dbReference type="Proteomes" id="UP000009168"/>
    </source>
</evidence>
<evidence type="ECO:0000313" key="2">
    <source>
        <dbReference type="EMBL" id="EAR91412.1"/>
    </source>
</evidence>
<name>Q232K0_TETTS</name>
<organism evidence="2 3">
    <name type="scientific">Tetrahymena thermophila (strain SB210)</name>
    <dbReference type="NCBI Taxonomy" id="312017"/>
    <lineage>
        <taxon>Eukaryota</taxon>
        <taxon>Sar</taxon>
        <taxon>Alveolata</taxon>
        <taxon>Ciliophora</taxon>
        <taxon>Intramacronucleata</taxon>
        <taxon>Oligohymenophorea</taxon>
        <taxon>Hymenostomatida</taxon>
        <taxon>Tetrahymenina</taxon>
        <taxon>Tetrahymenidae</taxon>
        <taxon>Tetrahymena</taxon>
    </lineage>
</organism>
<dbReference type="InParanoid" id="Q232K0"/>
<dbReference type="Proteomes" id="UP000009168">
    <property type="component" value="Unassembled WGS sequence"/>
</dbReference>
<sequence length="107" mass="12005">MRSTVFLVAILSPQSFATIYSIKSQDREETEFLLVQQNCLKIIDPDIGVNVGILILNQCQQNMTFIFTLNYLLQPVTSNCLGYLETQIISQIPSTGAVGFELRQITC</sequence>
<keyword evidence="1" id="KW-0732">Signal</keyword>
<reference evidence="3" key="1">
    <citation type="journal article" date="2006" name="PLoS Biol.">
        <title>Macronuclear genome sequence of the ciliate Tetrahymena thermophila, a model eukaryote.</title>
        <authorList>
            <person name="Eisen J.A."/>
            <person name="Coyne R.S."/>
            <person name="Wu M."/>
            <person name="Wu D."/>
            <person name="Thiagarajan M."/>
            <person name="Wortman J.R."/>
            <person name="Badger J.H."/>
            <person name="Ren Q."/>
            <person name="Amedeo P."/>
            <person name="Jones K.M."/>
            <person name="Tallon L.J."/>
            <person name="Delcher A.L."/>
            <person name="Salzberg S.L."/>
            <person name="Silva J.C."/>
            <person name="Haas B.J."/>
            <person name="Majoros W.H."/>
            <person name="Farzad M."/>
            <person name="Carlton J.M."/>
            <person name="Smith R.K. Jr."/>
            <person name="Garg J."/>
            <person name="Pearlman R.E."/>
            <person name="Karrer K.M."/>
            <person name="Sun L."/>
            <person name="Manning G."/>
            <person name="Elde N.C."/>
            <person name="Turkewitz A.P."/>
            <person name="Asai D.J."/>
            <person name="Wilkes D.E."/>
            <person name="Wang Y."/>
            <person name="Cai H."/>
            <person name="Collins K."/>
            <person name="Stewart B.A."/>
            <person name="Lee S.R."/>
            <person name="Wilamowska K."/>
            <person name="Weinberg Z."/>
            <person name="Ruzzo W.L."/>
            <person name="Wloga D."/>
            <person name="Gaertig J."/>
            <person name="Frankel J."/>
            <person name="Tsao C.-C."/>
            <person name="Gorovsky M.A."/>
            <person name="Keeling P.J."/>
            <person name="Waller R.F."/>
            <person name="Patron N.J."/>
            <person name="Cherry J.M."/>
            <person name="Stover N.A."/>
            <person name="Krieger C.J."/>
            <person name="del Toro C."/>
            <person name="Ryder H.F."/>
            <person name="Williamson S.C."/>
            <person name="Barbeau R.A."/>
            <person name="Hamilton E.P."/>
            <person name="Orias E."/>
        </authorList>
    </citation>
    <scope>NUCLEOTIDE SEQUENCE [LARGE SCALE GENOMIC DNA]</scope>
    <source>
        <strain evidence="3">SB210</strain>
    </source>
</reference>
<proteinExistence type="predicted"/>
<dbReference type="GeneID" id="7833494"/>